<dbReference type="Gene3D" id="3.20.20.370">
    <property type="entry name" value="Glycoside hydrolase/deacetylase"/>
    <property type="match status" value="1"/>
</dbReference>
<evidence type="ECO:0000256" key="2">
    <source>
        <dbReference type="ARBA" id="ARBA00022801"/>
    </source>
</evidence>
<protein>
    <submittedName>
        <fullName evidence="5">Polysaccharide deacetylase family protein</fullName>
        <ecNumber evidence="5">3.-.-.-</ecNumber>
    </submittedName>
</protein>
<comment type="caution">
    <text evidence="5">The sequence shown here is derived from an EMBL/GenBank/DDBJ whole genome shotgun (WGS) entry which is preliminary data.</text>
</comment>
<evidence type="ECO:0000313" key="5">
    <source>
        <dbReference type="EMBL" id="MFC5722948.1"/>
    </source>
</evidence>
<dbReference type="InterPro" id="IPR002509">
    <property type="entry name" value="NODB_dom"/>
</dbReference>
<dbReference type="InterPro" id="IPR011330">
    <property type="entry name" value="Glyco_hydro/deAcase_b/a-brl"/>
</dbReference>
<dbReference type="RefSeq" id="WP_390318773.1">
    <property type="nucleotide sequence ID" value="NZ_JBHSPB010000014.1"/>
</dbReference>
<feature type="domain" description="NodB homology" evidence="4">
    <location>
        <begin position="62"/>
        <end position="239"/>
    </location>
</feature>
<feature type="chain" id="PRO_5046478549" evidence="3">
    <location>
        <begin position="42"/>
        <end position="255"/>
    </location>
</feature>
<dbReference type="PROSITE" id="PS51677">
    <property type="entry name" value="NODB"/>
    <property type="match status" value="1"/>
</dbReference>
<keyword evidence="6" id="KW-1185">Reference proteome</keyword>
<sequence>MPVSRQPAPARRPAHRRSRAGALTAAVAALTALLAPAPATAAPTTDERAPGYDQARCGNRSGRVLLSLDDWSYDDPERAVRVGEYLRGKGIRAAFFLIGQYAAQQPRIAEDLRKQGHWVGNHSYSHPHLPRLSESRARQEIHDGVHSSLLRPPYGDFGPREERLAAGLGQRICTWTVDTLDWQTSGGVFRSPEALRASVREAPASAKTGGVILGHLFTRFPDALPGIVADLRDQGYRFCRNTGPTTPAIADPLPC</sequence>
<evidence type="ECO:0000256" key="1">
    <source>
        <dbReference type="ARBA" id="ARBA00022723"/>
    </source>
</evidence>
<dbReference type="Proteomes" id="UP001596083">
    <property type="component" value="Unassembled WGS sequence"/>
</dbReference>
<reference evidence="6" key="1">
    <citation type="journal article" date="2019" name="Int. J. Syst. Evol. Microbiol.">
        <title>The Global Catalogue of Microorganisms (GCM) 10K type strain sequencing project: providing services to taxonomists for standard genome sequencing and annotation.</title>
        <authorList>
            <consortium name="The Broad Institute Genomics Platform"/>
            <consortium name="The Broad Institute Genome Sequencing Center for Infectious Disease"/>
            <person name="Wu L."/>
            <person name="Ma J."/>
        </authorList>
    </citation>
    <scope>NUCLEOTIDE SEQUENCE [LARGE SCALE GENOMIC DNA]</scope>
    <source>
        <strain evidence="6">CGMCC 4.7304</strain>
    </source>
</reference>
<dbReference type="CDD" id="cd10917">
    <property type="entry name" value="CE4_NodB_like_6s_7s"/>
    <property type="match status" value="1"/>
</dbReference>
<proteinExistence type="predicted"/>
<dbReference type="GO" id="GO:0016787">
    <property type="term" value="F:hydrolase activity"/>
    <property type="evidence" value="ECO:0007669"/>
    <property type="project" value="UniProtKB-KW"/>
</dbReference>
<accession>A0ABW0Z570</accession>
<dbReference type="PANTHER" id="PTHR10587:SF133">
    <property type="entry name" value="CHITIN DEACETYLASE 1-RELATED"/>
    <property type="match status" value="1"/>
</dbReference>
<dbReference type="SUPFAM" id="SSF88713">
    <property type="entry name" value="Glycoside hydrolase/deacetylase"/>
    <property type="match status" value="1"/>
</dbReference>
<evidence type="ECO:0000259" key="4">
    <source>
        <dbReference type="PROSITE" id="PS51677"/>
    </source>
</evidence>
<gene>
    <name evidence="5" type="ORF">ACFP1Z_22535</name>
</gene>
<organism evidence="5 6">
    <name type="scientific">Streptomyces gamaensis</name>
    <dbReference type="NCBI Taxonomy" id="1763542"/>
    <lineage>
        <taxon>Bacteria</taxon>
        <taxon>Bacillati</taxon>
        <taxon>Actinomycetota</taxon>
        <taxon>Actinomycetes</taxon>
        <taxon>Kitasatosporales</taxon>
        <taxon>Streptomycetaceae</taxon>
        <taxon>Streptomyces</taxon>
    </lineage>
</organism>
<keyword evidence="2 5" id="KW-0378">Hydrolase</keyword>
<dbReference type="EC" id="3.-.-.-" evidence="5"/>
<keyword evidence="1" id="KW-0479">Metal-binding</keyword>
<keyword evidence="3" id="KW-0732">Signal</keyword>
<dbReference type="EMBL" id="JBHSPB010000014">
    <property type="protein sequence ID" value="MFC5722948.1"/>
    <property type="molecule type" value="Genomic_DNA"/>
</dbReference>
<name>A0ABW0Z570_9ACTN</name>
<evidence type="ECO:0000313" key="6">
    <source>
        <dbReference type="Proteomes" id="UP001596083"/>
    </source>
</evidence>
<dbReference type="InterPro" id="IPR050248">
    <property type="entry name" value="Polysacc_deacetylase_ArnD"/>
</dbReference>
<dbReference type="Pfam" id="PF01522">
    <property type="entry name" value="Polysacc_deac_1"/>
    <property type="match status" value="1"/>
</dbReference>
<feature type="signal peptide" evidence="3">
    <location>
        <begin position="1"/>
        <end position="41"/>
    </location>
</feature>
<dbReference type="PANTHER" id="PTHR10587">
    <property type="entry name" value="GLYCOSYL TRANSFERASE-RELATED"/>
    <property type="match status" value="1"/>
</dbReference>
<evidence type="ECO:0000256" key="3">
    <source>
        <dbReference type="SAM" id="SignalP"/>
    </source>
</evidence>